<gene>
    <name evidence="4" type="ORF">ACFFSY_29055</name>
</gene>
<dbReference type="InterPro" id="IPR012533">
    <property type="entry name" value="YcnI-copper_dom"/>
</dbReference>
<feature type="region of interest" description="Disordered" evidence="1">
    <location>
        <begin position="157"/>
        <end position="177"/>
    </location>
</feature>
<evidence type="ECO:0000256" key="2">
    <source>
        <dbReference type="SAM" id="Phobius"/>
    </source>
</evidence>
<reference evidence="4 5" key="1">
    <citation type="submission" date="2024-09" db="EMBL/GenBank/DDBJ databases">
        <authorList>
            <person name="Sun Q."/>
            <person name="Mori K."/>
        </authorList>
    </citation>
    <scope>NUCLEOTIDE SEQUENCE [LARGE SCALE GENOMIC DNA]</scope>
    <source>
        <strain evidence="4 5">TISTR 2452</strain>
    </source>
</reference>
<proteinExistence type="predicted"/>
<keyword evidence="2" id="KW-0812">Transmembrane</keyword>
<feature type="transmembrane region" description="Helical" evidence="2">
    <location>
        <begin position="188"/>
        <end position="209"/>
    </location>
</feature>
<evidence type="ECO:0000256" key="1">
    <source>
        <dbReference type="SAM" id="MobiDB-lite"/>
    </source>
</evidence>
<feature type="domain" description="YncI copper-binding" evidence="3">
    <location>
        <begin position="25"/>
        <end position="146"/>
    </location>
</feature>
<feature type="compositionally biased region" description="Basic and acidic residues" evidence="1">
    <location>
        <begin position="158"/>
        <end position="169"/>
    </location>
</feature>
<keyword evidence="5" id="KW-1185">Reference proteome</keyword>
<dbReference type="Pfam" id="PF07987">
    <property type="entry name" value="DUF1775"/>
    <property type="match status" value="1"/>
</dbReference>
<accession>A0ABV5KXQ3</accession>
<evidence type="ECO:0000313" key="5">
    <source>
        <dbReference type="Proteomes" id="UP001589747"/>
    </source>
</evidence>
<comment type="caution">
    <text evidence="4">The sequence shown here is derived from an EMBL/GenBank/DDBJ whole genome shotgun (WGS) entry which is preliminary data.</text>
</comment>
<dbReference type="CDD" id="cd08545">
    <property type="entry name" value="YcnI_like"/>
    <property type="match status" value="1"/>
</dbReference>
<dbReference type="RefSeq" id="WP_377500802.1">
    <property type="nucleotide sequence ID" value="NZ_JBHMDO010000047.1"/>
</dbReference>
<dbReference type="Gene3D" id="2.60.40.2230">
    <property type="entry name" value="Uncharacterised protein YcnI-like PF07987, DUF1775"/>
    <property type="match status" value="1"/>
</dbReference>
<keyword evidence="2" id="KW-0472">Membrane</keyword>
<protein>
    <submittedName>
        <fullName evidence="4">YcnI family protein</fullName>
    </submittedName>
</protein>
<organism evidence="4 5">
    <name type="scientific">Paenibacillus aurantiacus</name>
    <dbReference type="NCBI Taxonomy" id="1936118"/>
    <lineage>
        <taxon>Bacteria</taxon>
        <taxon>Bacillati</taxon>
        <taxon>Bacillota</taxon>
        <taxon>Bacilli</taxon>
        <taxon>Bacillales</taxon>
        <taxon>Paenibacillaceae</taxon>
        <taxon>Paenibacillus</taxon>
    </lineage>
</organism>
<evidence type="ECO:0000259" key="3">
    <source>
        <dbReference type="Pfam" id="PF07987"/>
    </source>
</evidence>
<sequence length="216" mass="22251">MAKWGVGAIVAIALMLMLAGTVSAHVTVLPNETTQGAYEVFTVRVPTELESETTKVELLFPEGVEISRVQPLAGWRYAFGGDADGAKSSIVWTAEGAGLKLGEFGEFKLQGKVADDAQELVWKAIQSYANGSVVEWAGEADAQTPASVTKVLAGSGEAGHHGAAGDHHAGATTGSETASSDGLLTSPLFYLSLAALGAGLVALSLALGLRRSKQLV</sequence>
<evidence type="ECO:0000313" key="4">
    <source>
        <dbReference type="EMBL" id="MFB9330010.1"/>
    </source>
</evidence>
<dbReference type="InterPro" id="IPR038507">
    <property type="entry name" value="YcnI-like_sf"/>
</dbReference>
<name>A0ABV5KXQ3_9BACL</name>
<dbReference type="Proteomes" id="UP001589747">
    <property type="component" value="Unassembled WGS sequence"/>
</dbReference>
<dbReference type="EMBL" id="JBHMDO010000047">
    <property type="protein sequence ID" value="MFB9330010.1"/>
    <property type="molecule type" value="Genomic_DNA"/>
</dbReference>
<keyword evidence="2" id="KW-1133">Transmembrane helix</keyword>